<accession>A0A2S3UPF5</accession>
<proteinExistence type="predicted"/>
<evidence type="ECO:0000313" key="3">
    <source>
        <dbReference type="Proteomes" id="UP000236959"/>
    </source>
</evidence>
<protein>
    <submittedName>
        <fullName evidence="2">Uncharacterized protein</fullName>
    </submittedName>
</protein>
<dbReference type="InterPro" id="IPR038996">
    <property type="entry name" value="Gp14"/>
</dbReference>
<keyword evidence="1" id="KW-0175">Coiled coil</keyword>
<evidence type="ECO:0000256" key="1">
    <source>
        <dbReference type="SAM" id="Coils"/>
    </source>
</evidence>
<sequence>MCHPAILTAVSVLGSLAGGVVQAQGIRQQSEAEAQAEERRAQLTDRQKDVNQTQASFERKRTLERLDRVLGDNRAAGAERGLSETGSLTDVADDNAYEAAQDIEAIRYRAEGERGNLAFESSAARERAKSQRRAGRIGAAGAILGGATSAATTLGNAIYSSTSKIS</sequence>
<dbReference type="EMBL" id="PPCN01000008">
    <property type="protein sequence ID" value="POF29595.1"/>
    <property type="molecule type" value="Genomic_DNA"/>
</dbReference>
<dbReference type="Pfam" id="PF24072">
    <property type="entry name" value="T7_gp14"/>
    <property type="match status" value="1"/>
</dbReference>
<dbReference type="OrthoDB" id="7678856at2"/>
<dbReference type="AlphaFoldDB" id="A0A2S3UPF5"/>
<reference evidence="2 3" key="1">
    <citation type="submission" date="2018-01" db="EMBL/GenBank/DDBJ databases">
        <title>Genomic Encyclopedia of Archaeal and Bacterial Type Strains, Phase II (KMG-II): from individual species to whole genera.</title>
        <authorList>
            <person name="Goeker M."/>
        </authorList>
    </citation>
    <scope>NUCLEOTIDE SEQUENCE [LARGE SCALE GENOMIC DNA]</scope>
    <source>
        <strain evidence="2 3">DSM 17023</strain>
    </source>
</reference>
<comment type="caution">
    <text evidence="2">The sequence shown here is derived from an EMBL/GenBank/DDBJ whole genome shotgun (WGS) entry which is preliminary data.</text>
</comment>
<name>A0A2S3UPF5_9HYPH</name>
<keyword evidence="3" id="KW-1185">Reference proteome</keyword>
<feature type="coiled-coil region" evidence="1">
    <location>
        <begin position="26"/>
        <end position="53"/>
    </location>
</feature>
<organism evidence="2 3">
    <name type="scientific">Roseibium marinum</name>
    <dbReference type="NCBI Taxonomy" id="281252"/>
    <lineage>
        <taxon>Bacteria</taxon>
        <taxon>Pseudomonadati</taxon>
        <taxon>Pseudomonadota</taxon>
        <taxon>Alphaproteobacteria</taxon>
        <taxon>Hyphomicrobiales</taxon>
        <taxon>Stappiaceae</taxon>
        <taxon>Roseibium</taxon>
    </lineage>
</organism>
<dbReference type="Proteomes" id="UP000236959">
    <property type="component" value="Unassembled WGS sequence"/>
</dbReference>
<dbReference type="RefSeq" id="WP_146048586.1">
    <property type="nucleotide sequence ID" value="NZ_PPCN01000008.1"/>
</dbReference>
<gene>
    <name evidence="2" type="ORF">CLV41_10818</name>
</gene>
<evidence type="ECO:0000313" key="2">
    <source>
        <dbReference type="EMBL" id="POF29595.1"/>
    </source>
</evidence>